<keyword evidence="4" id="KW-1185">Reference proteome</keyword>
<keyword evidence="2" id="KW-0472">Membrane</keyword>
<dbReference type="PANTHER" id="PTHR30203">
    <property type="entry name" value="OUTER MEMBRANE CATION EFFLUX PROTEIN"/>
    <property type="match status" value="1"/>
</dbReference>
<dbReference type="Gene3D" id="1.20.1600.10">
    <property type="entry name" value="Outer membrane efflux proteins (OEP)"/>
    <property type="match status" value="1"/>
</dbReference>
<evidence type="ECO:0000313" key="4">
    <source>
        <dbReference type="Proteomes" id="UP000198339"/>
    </source>
</evidence>
<keyword evidence="2" id="KW-0564">Palmitate</keyword>
<reference evidence="3 4" key="1">
    <citation type="submission" date="2017-06" db="EMBL/GenBank/DDBJ databases">
        <authorList>
            <person name="Kim H.J."/>
            <person name="Triplett B.A."/>
        </authorList>
    </citation>
    <scope>NUCLEOTIDE SEQUENCE [LARGE SCALE GENOMIC DNA]</scope>
    <source>
        <strain evidence="3 4">DS15</strain>
    </source>
</reference>
<dbReference type="Pfam" id="PF02321">
    <property type="entry name" value="OEP"/>
    <property type="match status" value="2"/>
</dbReference>
<accession>A0A239I3P4</accession>
<dbReference type="InterPro" id="IPR010131">
    <property type="entry name" value="MdtP/NodT-like"/>
</dbReference>
<keyword evidence="2" id="KW-1134">Transmembrane beta strand</keyword>
<dbReference type="AlphaFoldDB" id="A0A239I3P4"/>
<evidence type="ECO:0000256" key="1">
    <source>
        <dbReference type="ARBA" id="ARBA00007613"/>
    </source>
</evidence>
<dbReference type="Proteomes" id="UP000198339">
    <property type="component" value="Unassembled WGS sequence"/>
</dbReference>
<comment type="similarity">
    <text evidence="1 2">Belongs to the outer membrane factor (OMF) (TC 1.B.17) family.</text>
</comment>
<dbReference type="InterPro" id="IPR003423">
    <property type="entry name" value="OMP_efflux"/>
</dbReference>
<sequence>MRSSGSTSQPQACVNCVEGSGREMNGRITNSYNHRQLCASGLLLFAALLSGCTVGPDFVRPTSGLEQATLIPRVSYPDGTQIKEADVPSNWWLLFDDPVLAELEAQAQTSSLTLQMASMRIQEAQAQLGIVSSQLWPAIGAGGTYSRQALSENGRLAALGAPTDSSNYWQLGFNASWELDLWGRARRANESAAASLEAATFEREAVRVSLTAEIARAYLLLRQTQAQIGIAESNQEIATRVQALTESRQRNGVATRFDVATARSQVAIIDAMLPELLQRRNALMNTLALLLGEAPRTLDTALQEALPLPSLPEAVPVGLPSELARRRPDIQRAEAQLHAATAAIGVAKADFYPRISLTGALGTESFEASDLIDWDSRAFSVGPTVYLPIFQGGRLTQRLALTEARQKTAAISYRQTVLSAWHEVDNALDAWVSQQRQHADLLIAYDQSRQALRAAERGYEEGSADYLTVLIAQRNVLTSQTRLNSSSTNVALALVNLYKSLGGGWAPGELALLSTSADDTHLSAQEEIAGERP</sequence>
<dbReference type="SUPFAM" id="SSF56954">
    <property type="entry name" value="Outer membrane efflux proteins (OEP)"/>
    <property type="match status" value="1"/>
</dbReference>
<dbReference type="PANTHER" id="PTHR30203:SF25">
    <property type="entry name" value="OUTER MEMBRANE PROTEIN-RELATED"/>
    <property type="match status" value="1"/>
</dbReference>
<proteinExistence type="inferred from homology"/>
<evidence type="ECO:0000256" key="2">
    <source>
        <dbReference type="RuleBase" id="RU362097"/>
    </source>
</evidence>
<protein>
    <submittedName>
        <fullName evidence="3">Efflux transporter, outer membrane factor (OMF) lipoprotein, NodT family</fullName>
    </submittedName>
</protein>
<dbReference type="NCBIfam" id="TIGR01845">
    <property type="entry name" value="outer_NodT"/>
    <property type="match status" value="1"/>
</dbReference>
<gene>
    <name evidence="3" type="ORF">SAMN06295955_1073</name>
</gene>
<keyword evidence="2 3" id="KW-0449">Lipoprotein</keyword>
<comment type="subcellular location">
    <subcellularLocation>
        <location evidence="2">Cell membrane</location>
        <topology evidence="2">Lipid-anchor</topology>
    </subcellularLocation>
</comment>
<keyword evidence="2" id="KW-0812">Transmembrane</keyword>
<dbReference type="EMBL" id="FZPA01000007">
    <property type="protein sequence ID" value="SNS88129.1"/>
    <property type="molecule type" value="Genomic_DNA"/>
</dbReference>
<organism evidence="3 4">
    <name type="scientific">Sphingopyxis indica</name>
    <dbReference type="NCBI Taxonomy" id="436663"/>
    <lineage>
        <taxon>Bacteria</taxon>
        <taxon>Pseudomonadati</taxon>
        <taxon>Pseudomonadota</taxon>
        <taxon>Alphaproteobacteria</taxon>
        <taxon>Sphingomonadales</taxon>
        <taxon>Sphingomonadaceae</taxon>
        <taxon>Sphingopyxis</taxon>
    </lineage>
</organism>
<evidence type="ECO:0000313" key="3">
    <source>
        <dbReference type="EMBL" id="SNS88129.1"/>
    </source>
</evidence>
<dbReference type="GO" id="GO:0015562">
    <property type="term" value="F:efflux transmembrane transporter activity"/>
    <property type="evidence" value="ECO:0007669"/>
    <property type="project" value="InterPro"/>
</dbReference>
<dbReference type="Gene3D" id="2.20.200.10">
    <property type="entry name" value="Outer membrane efflux proteins (OEP)"/>
    <property type="match status" value="1"/>
</dbReference>
<name>A0A239I3P4_9SPHN</name>
<dbReference type="GO" id="GO:0005886">
    <property type="term" value="C:plasma membrane"/>
    <property type="evidence" value="ECO:0007669"/>
    <property type="project" value="UniProtKB-SubCell"/>
</dbReference>